<proteinExistence type="predicted"/>
<evidence type="ECO:0000259" key="1">
    <source>
        <dbReference type="Pfam" id="PF12146"/>
    </source>
</evidence>
<dbReference type="GO" id="GO:0016787">
    <property type="term" value="F:hydrolase activity"/>
    <property type="evidence" value="ECO:0007669"/>
    <property type="project" value="UniProtKB-KW"/>
</dbReference>
<keyword evidence="3" id="KW-1185">Reference proteome</keyword>
<sequence length="308" mass="35538">MNEFTIKSSIDNTLLVCYDFAPHTTQPQIIVQLCHGMMEHILRYKEFAQFLSDEKIKVVGMDNRGHGKTGLKSKTLGHIDNKDGARKLINDMHDLYLYWHRKFPKAKYVIFGHSMGSLILRNYLILYSKNLTAAIICGTTSLAGIKEKLGLYIVQKLVNTEGANEYNKFINNLAFKKVNKKIKNPKTNFDWLSSDLNQVNQFIEDKLCGFLCSNSFYLDLIRLVINMSNHKYKKVLNTDLKMFFVAGKLDPIGNYAKGVIKSAKYYQSANIKDVKIKIYDQMRHEILNEKDKNIVFADIKNYLLNLIN</sequence>
<dbReference type="InterPro" id="IPR029058">
    <property type="entry name" value="AB_hydrolase_fold"/>
</dbReference>
<dbReference type="Gene3D" id="3.40.50.1820">
    <property type="entry name" value="alpha/beta hydrolase"/>
    <property type="match status" value="1"/>
</dbReference>
<feature type="domain" description="Serine aminopeptidase S33" evidence="1">
    <location>
        <begin position="26"/>
        <end position="291"/>
    </location>
</feature>
<dbReference type="AlphaFoldDB" id="A0A4P6MRE7"/>
<protein>
    <submittedName>
        <fullName evidence="2">Alpha/beta fold hydrolase</fullName>
    </submittedName>
</protein>
<evidence type="ECO:0000313" key="3">
    <source>
        <dbReference type="Proteomes" id="UP000289326"/>
    </source>
</evidence>
<organism evidence="2 3">
    <name type="scientific">Mycoplasmopsis phocirhinis</name>
    <dbReference type="NCBI Taxonomy" id="142650"/>
    <lineage>
        <taxon>Bacteria</taxon>
        <taxon>Bacillati</taxon>
        <taxon>Mycoplasmatota</taxon>
        <taxon>Mycoplasmoidales</taxon>
        <taxon>Metamycoplasmataceae</taxon>
        <taxon>Mycoplasmopsis</taxon>
    </lineage>
</organism>
<dbReference type="OrthoDB" id="9806902at2"/>
<accession>A0A4P6MRE7</accession>
<dbReference type="PANTHER" id="PTHR11614">
    <property type="entry name" value="PHOSPHOLIPASE-RELATED"/>
    <property type="match status" value="1"/>
</dbReference>
<dbReference type="Pfam" id="PF12146">
    <property type="entry name" value="Hydrolase_4"/>
    <property type="match status" value="1"/>
</dbReference>
<dbReference type="EMBL" id="CP034841">
    <property type="protein sequence ID" value="QBF34629.1"/>
    <property type="molecule type" value="Genomic_DNA"/>
</dbReference>
<keyword evidence="2" id="KW-0378">Hydrolase</keyword>
<gene>
    <name evidence="2" type="ORF">EG856_01685</name>
</gene>
<dbReference type="InterPro" id="IPR022742">
    <property type="entry name" value="Hydrolase_4"/>
</dbReference>
<evidence type="ECO:0000313" key="2">
    <source>
        <dbReference type="EMBL" id="QBF34629.1"/>
    </source>
</evidence>
<dbReference type="SUPFAM" id="SSF53474">
    <property type="entry name" value="alpha/beta-Hydrolases"/>
    <property type="match status" value="1"/>
</dbReference>
<name>A0A4P6MRE7_9BACT</name>
<dbReference type="RefSeq" id="WP_130429406.1">
    <property type="nucleotide sequence ID" value="NZ_CP034841.1"/>
</dbReference>
<reference evidence="2 3" key="1">
    <citation type="submission" date="2019-01" db="EMBL/GenBank/DDBJ databases">
        <title>Complete sequence and annotation of the Mycoplasma phocirhinis strain 852T genome.</title>
        <authorList>
            <person name="Frasca S.Jr."/>
            <person name="Kutish G.F."/>
            <person name="Castellanos Gell J."/>
            <person name="Michaels D.L."/>
            <person name="Brown D.R."/>
        </authorList>
    </citation>
    <scope>NUCLEOTIDE SEQUENCE [LARGE SCALE GENOMIC DNA]</scope>
    <source>
        <strain evidence="2 3">852</strain>
    </source>
</reference>
<dbReference type="InterPro" id="IPR051044">
    <property type="entry name" value="MAG_DAG_Lipase"/>
</dbReference>
<dbReference type="KEGG" id="mphi:EG856_01685"/>
<dbReference type="Proteomes" id="UP000289326">
    <property type="component" value="Chromosome"/>
</dbReference>